<feature type="chain" id="PRO_5046458151" description="Secreted protein" evidence="2">
    <location>
        <begin position="19"/>
        <end position="338"/>
    </location>
</feature>
<evidence type="ECO:0000313" key="4">
    <source>
        <dbReference type="Proteomes" id="UP001648503"/>
    </source>
</evidence>
<gene>
    <name evidence="3" type="ORF">BASA50_002263</name>
</gene>
<feature type="compositionally biased region" description="Low complexity" evidence="1">
    <location>
        <begin position="67"/>
        <end position="81"/>
    </location>
</feature>
<comment type="caution">
    <text evidence="3">The sequence shown here is derived from an EMBL/GenBank/DDBJ whole genome shotgun (WGS) entry which is preliminary data.</text>
</comment>
<keyword evidence="4" id="KW-1185">Reference proteome</keyword>
<dbReference type="EMBL" id="JAFCIX010000032">
    <property type="protein sequence ID" value="KAH6600518.1"/>
    <property type="molecule type" value="Genomic_DNA"/>
</dbReference>
<feature type="compositionally biased region" description="Basic and acidic residues" evidence="1">
    <location>
        <begin position="264"/>
        <end position="282"/>
    </location>
</feature>
<reference evidence="3 4" key="1">
    <citation type="submission" date="2021-02" db="EMBL/GenBank/DDBJ databases">
        <title>Variation within the Batrachochytrium salamandrivorans European outbreak.</title>
        <authorList>
            <person name="Kelly M."/>
            <person name="Pasmans F."/>
            <person name="Shea T.P."/>
            <person name="Munoz J.F."/>
            <person name="Carranza S."/>
            <person name="Cuomo C.A."/>
            <person name="Martel A."/>
        </authorList>
    </citation>
    <scope>NUCLEOTIDE SEQUENCE [LARGE SCALE GENOMIC DNA]</scope>
    <source>
        <strain evidence="3 4">AMFP18/2</strain>
    </source>
</reference>
<evidence type="ECO:0000313" key="3">
    <source>
        <dbReference type="EMBL" id="KAH6600518.1"/>
    </source>
</evidence>
<keyword evidence="2" id="KW-0732">Signal</keyword>
<feature type="compositionally biased region" description="Polar residues" evidence="1">
    <location>
        <begin position="33"/>
        <end position="42"/>
    </location>
</feature>
<accession>A0ABQ8FLX0</accession>
<feature type="signal peptide" evidence="2">
    <location>
        <begin position="1"/>
        <end position="18"/>
    </location>
</feature>
<dbReference type="Proteomes" id="UP001648503">
    <property type="component" value="Unassembled WGS sequence"/>
</dbReference>
<sequence>MKLAVLATSLYLFTAVSAVVVHRDPESHDGASVAQTKQSPQLDHSAGTEKNHHNANSGGHDGDDDAASQSEDSSLGTTSSGSTGTGAVALFQQFMVNVGDLFGVGSLSPTTTSEEVLGAAKSLKKHLGMCQQRIQIIKRVHQIALINVTLAEDALKIEQSSVASESQSLTQHMLDLQAELEFAIQVKDVSYTTLNSQVVDSTRGEQALANIMQNLSEMMAEDQDGLTKARLEIEEEFDPNDYTDILKHVNSELNSYQKKANEEREALQDLKSQNPKESHDSESDFSTLSLDTILLDDIEVGREIQDIAAKTVELQTLLKHSDAAAYFLQEFFLVAKNM</sequence>
<evidence type="ECO:0000256" key="2">
    <source>
        <dbReference type="SAM" id="SignalP"/>
    </source>
</evidence>
<evidence type="ECO:0000256" key="1">
    <source>
        <dbReference type="SAM" id="MobiDB-lite"/>
    </source>
</evidence>
<name>A0ABQ8FLX0_9FUNG</name>
<proteinExistence type="predicted"/>
<evidence type="ECO:0008006" key="5">
    <source>
        <dbReference type="Google" id="ProtNLM"/>
    </source>
</evidence>
<feature type="region of interest" description="Disordered" evidence="1">
    <location>
        <begin position="27"/>
        <end position="81"/>
    </location>
</feature>
<organism evidence="3 4">
    <name type="scientific">Batrachochytrium salamandrivorans</name>
    <dbReference type="NCBI Taxonomy" id="1357716"/>
    <lineage>
        <taxon>Eukaryota</taxon>
        <taxon>Fungi</taxon>
        <taxon>Fungi incertae sedis</taxon>
        <taxon>Chytridiomycota</taxon>
        <taxon>Chytridiomycota incertae sedis</taxon>
        <taxon>Chytridiomycetes</taxon>
        <taxon>Rhizophydiales</taxon>
        <taxon>Rhizophydiales incertae sedis</taxon>
        <taxon>Batrachochytrium</taxon>
    </lineage>
</organism>
<feature type="region of interest" description="Disordered" evidence="1">
    <location>
        <begin position="264"/>
        <end position="284"/>
    </location>
</feature>
<protein>
    <recommendedName>
        <fullName evidence="5">Secreted protein</fullName>
    </recommendedName>
</protein>